<dbReference type="SUPFAM" id="SSF55174">
    <property type="entry name" value="Alpha-L RNA-binding motif"/>
    <property type="match status" value="1"/>
</dbReference>
<dbReference type="Gene3D" id="1.10.240.10">
    <property type="entry name" value="Tyrosyl-Transfer RNA Synthetase"/>
    <property type="match status" value="1"/>
</dbReference>
<dbReference type="InterPro" id="IPR036986">
    <property type="entry name" value="S4_RNA-bd_sf"/>
</dbReference>
<dbReference type="InterPro" id="IPR024088">
    <property type="entry name" value="Tyr-tRNA-ligase_bac-type"/>
</dbReference>
<accession>A0A1G2T8Y9</accession>
<dbReference type="InterPro" id="IPR002307">
    <property type="entry name" value="Tyr-tRNA-ligase"/>
</dbReference>
<feature type="binding site" evidence="7">
    <location>
        <position position="170"/>
    </location>
    <ligand>
        <name>L-tyrosine</name>
        <dbReference type="ChEBI" id="CHEBI:58315"/>
    </ligand>
</feature>
<comment type="subunit">
    <text evidence="7">Homodimer.</text>
</comment>
<dbReference type="PANTHER" id="PTHR11766:SF0">
    <property type="entry name" value="TYROSINE--TRNA LIGASE, MITOCHONDRIAL"/>
    <property type="match status" value="1"/>
</dbReference>
<dbReference type="PRINTS" id="PR01040">
    <property type="entry name" value="TRNASYNTHTYR"/>
</dbReference>
<dbReference type="EC" id="6.1.1.1" evidence="7"/>
<organism evidence="9 10">
    <name type="scientific">Candidatus Zambryskibacteria bacterium RIFCSPHIGHO2_02_38_10.5</name>
    <dbReference type="NCBI Taxonomy" id="1802742"/>
    <lineage>
        <taxon>Bacteria</taxon>
        <taxon>Candidatus Zambryskiibacteriota</taxon>
    </lineage>
</organism>
<dbReference type="AlphaFoldDB" id="A0A1G2T8Y9"/>
<evidence type="ECO:0000313" key="10">
    <source>
        <dbReference type="Proteomes" id="UP000179264"/>
    </source>
</evidence>
<dbReference type="HAMAP" id="MF_02006">
    <property type="entry name" value="Tyr_tRNA_synth_type1"/>
    <property type="match status" value="1"/>
</dbReference>
<comment type="catalytic activity">
    <reaction evidence="6 7">
        <text>tRNA(Tyr) + L-tyrosine + ATP = L-tyrosyl-tRNA(Tyr) + AMP + diphosphate + H(+)</text>
        <dbReference type="Rhea" id="RHEA:10220"/>
        <dbReference type="Rhea" id="RHEA-COMP:9706"/>
        <dbReference type="Rhea" id="RHEA-COMP:9707"/>
        <dbReference type="ChEBI" id="CHEBI:15378"/>
        <dbReference type="ChEBI" id="CHEBI:30616"/>
        <dbReference type="ChEBI" id="CHEBI:33019"/>
        <dbReference type="ChEBI" id="CHEBI:58315"/>
        <dbReference type="ChEBI" id="CHEBI:78442"/>
        <dbReference type="ChEBI" id="CHEBI:78536"/>
        <dbReference type="ChEBI" id="CHEBI:456215"/>
        <dbReference type="EC" id="6.1.1.1"/>
    </reaction>
</comment>
<keyword evidence="2 7" id="KW-0547">Nucleotide-binding</keyword>
<feature type="binding site" evidence="7">
    <location>
        <position position="35"/>
    </location>
    <ligand>
        <name>L-tyrosine</name>
        <dbReference type="ChEBI" id="CHEBI:58315"/>
    </ligand>
</feature>
<dbReference type="GO" id="GO:0005524">
    <property type="term" value="F:ATP binding"/>
    <property type="evidence" value="ECO:0007669"/>
    <property type="project" value="UniProtKB-UniRule"/>
</dbReference>
<feature type="binding site" evidence="7">
    <location>
        <position position="174"/>
    </location>
    <ligand>
        <name>L-tyrosine</name>
        <dbReference type="ChEBI" id="CHEBI:58315"/>
    </ligand>
</feature>
<keyword evidence="1 7" id="KW-0436">Ligase</keyword>
<dbReference type="GO" id="GO:0006437">
    <property type="term" value="P:tyrosyl-tRNA aminoacylation"/>
    <property type="evidence" value="ECO:0007669"/>
    <property type="project" value="UniProtKB-UniRule"/>
</dbReference>
<comment type="similarity">
    <text evidence="7">Belongs to the class-I aminoacyl-tRNA synthetase family. TyrS type 1 subfamily.</text>
</comment>
<dbReference type="FunFam" id="1.10.240.10:FF:000001">
    <property type="entry name" value="Tyrosine--tRNA ligase"/>
    <property type="match status" value="1"/>
</dbReference>
<dbReference type="InterPro" id="IPR024107">
    <property type="entry name" value="Tyr-tRNA-ligase_bac_1"/>
</dbReference>
<reference evidence="9 10" key="1">
    <citation type="journal article" date="2016" name="Nat. Commun.">
        <title>Thousands of microbial genomes shed light on interconnected biogeochemical processes in an aquifer system.</title>
        <authorList>
            <person name="Anantharaman K."/>
            <person name="Brown C.T."/>
            <person name="Hug L.A."/>
            <person name="Sharon I."/>
            <person name="Castelle C.J."/>
            <person name="Probst A.J."/>
            <person name="Thomas B.C."/>
            <person name="Singh A."/>
            <person name="Wilkins M.J."/>
            <person name="Karaoz U."/>
            <person name="Brodie E.L."/>
            <person name="Williams K.H."/>
            <person name="Hubbard S.S."/>
            <person name="Banfield J.F."/>
        </authorList>
    </citation>
    <scope>NUCLEOTIDE SEQUENCE [LARGE SCALE GENOMIC DNA]</scope>
</reference>
<sequence>MNDILDTLKKRGFVKQSTDEKALEKVLSEKGQVFYVGFDPTADSLHVGSLVPIMAIAQLQRHGHFPIAIIGGGTTMIGDPSGKTELRRMMTLEEISANGEKILTQLKRYAVLDGKQGLFLNNADWLLNLNYIDFLRDIGRHFKVNEMIRSEAYKLRLERQEGLSFIEFNYQILQAYDFLVLFQKYNCTIQMGGDDQWGNILAGNDLVRKVTGHSVHALTFPLLTTATGGKMGKTESGTIWLDGEKTSPYEFYQYWINTDDRDVVSFLKFFTFLPLEEVNELGKLEGADLRKAKEVLAFEVTFLAHGEEEANKAKDASRAAFGETSEGMASMPTASIAREKFVKGITLADLFVETGLVSTKSEAHRLAEQGGAYVQGQKVISGKTLITEEMFRKNELLLSAGKKKRIRVLASWEGAEP</sequence>
<dbReference type="Proteomes" id="UP000179264">
    <property type="component" value="Unassembled WGS sequence"/>
</dbReference>
<dbReference type="InterPro" id="IPR002305">
    <property type="entry name" value="aa-tRNA-synth_Ic"/>
</dbReference>
<protein>
    <recommendedName>
        <fullName evidence="7">Tyrosine--tRNA ligase</fullName>
        <ecNumber evidence="7">6.1.1.1</ecNumber>
    </recommendedName>
    <alternativeName>
        <fullName evidence="7">Tyrosyl-tRNA synthetase</fullName>
        <shortName evidence="7">TyrRS</shortName>
    </alternativeName>
</protein>
<name>A0A1G2T8Y9_9BACT</name>
<evidence type="ECO:0000256" key="6">
    <source>
        <dbReference type="ARBA" id="ARBA00048248"/>
    </source>
</evidence>
<keyword evidence="5 7" id="KW-0030">Aminoacyl-tRNA synthetase</keyword>
<evidence type="ECO:0000256" key="7">
    <source>
        <dbReference type="HAMAP-Rule" id="MF_02006"/>
    </source>
</evidence>
<dbReference type="GO" id="GO:0005829">
    <property type="term" value="C:cytosol"/>
    <property type="evidence" value="ECO:0007669"/>
    <property type="project" value="TreeGrafter"/>
</dbReference>
<dbReference type="Gene3D" id="3.10.290.10">
    <property type="entry name" value="RNA-binding S4 domain"/>
    <property type="match status" value="1"/>
</dbReference>
<dbReference type="Pfam" id="PF00579">
    <property type="entry name" value="tRNA-synt_1b"/>
    <property type="match status" value="1"/>
</dbReference>
<feature type="binding site" evidence="7">
    <location>
        <position position="233"/>
    </location>
    <ligand>
        <name>ATP</name>
        <dbReference type="ChEBI" id="CHEBI:30616"/>
    </ligand>
</feature>
<keyword evidence="4 7" id="KW-0648">Protein biosynthesis</keyword>
<evidence type="ECO:0000313" key="9">
    <source>
        <dbReference type="EMBL" id="OHA93755.1"/>
    </source>
</evidence>
<dbReference type="InterPro" id="IPR014729">
    <property type="entry name" value="Rossmann-like_a/b/a_fold"/>
</dbReference>
<gene>
    <name evidence="7" type="primary">tyrS</name>
    <name evidence="9" type="ORF">A2W58_01455</name>
</gene>
<evidence type="ECO:0000256" key="1">
    <source>
        <dbReference type="ARBA" id="ARBA00022598"/>
    </source>
</evidence>
<evidence type="ECO:0000256" key="4">
    <source>
        <dbReference type="ARBA" id="ARBA00022917"/>
    </source>
</evidence>
<dbReference type="PROSITE" id="PS50889">
    <property type="entry name" value="S4"/>
    <property type="match status" value="1"/>
</dbReference>
<evidence type="ECO:0000256" key="8">
    <source>
        <dbReference type="PROSITE-ProRule" id="PRU00182"/>
    </source>
</evidence>
<comment type="caution">
    <text evidence="9">The sequence shown here is derived from an EMBL/GenBank/DDBJ whole genome shotgun (WGS) entry which is preliminary data.</text>
</comment>
<proteinExistence type="inferred from homology"/>
<dbReference type="PANTHER" id="PTHR11766">
    <property type="entry name" value="TYROSYL-TRNA SYNTHETASE"/>
    <property type="match status" value="1"/>
</dbReference>
<dbReference type="CDD" id="cd00165">
    <property type="entry name" value="S4"/>
    <property type="match status" value="1"/>
</dbReference>
<feature type="short sequence motif" description="'HIGH' region" evidence="7">
    <location>
        <begin position="40"/>
        <end position="49"/>
    </location>
</feature>
<keyword evidence="8" id="KW-0694">RNA-binding</keyword>
<dbReference type="GO" id="GO:0004831">
    <property type="term" value="F:tyrosine-tRNA ligase activity"/>
    <property type="evidence" value="ECO:0007669"/>
    <property type="project" value="UniProtKB-UniRule"/>
</dbReference>
<dbReference type="Gene3D" id="3.40.50.620">
    <property type="entry name" value="HUPs"/>
    <property type="match status" value="1"/>
</dbReference>
<dbReference type="CDD" id="cd00805">
    <property type="entry name" value="TyrRS_core"/>
    <property type="match status" value="1"/>
</dbReference>
<dbReference type="NCBIfam" id="TIGR00234">
    <property type="entry name" value="tyrS"/>
    <property type="match status" value="1"/>
</dbReference>
<dbReference type="SUPFAM" id="SSF52374">
    <property type="entry name" value="Nucleotidylyl transferase"/>
    <property type="match status" value="1"/>
</dbReference>
<keyword evidence="3 7" id="KW-0067">ATP-binding</keyword>
<evidence type="ECO:0000256" key="3">
    <source>
        <dbReference type="ARBA" id="ARBA00022840"/>
    </source>
</evidence>
<keyword evidence="7" id="KW-0963">Cytoplasm</keyword>
<comment type="subcellular location">
    <subcellularLocation>
        <location evidence="7">Cytoplasm</location>
    </subcellularLocation>
</comment>
<dbReference type="GO" id="GO:0003723">
    <property type="term" value="F:RNA binding"/>
    <property type="evidence" value="ECO:0007669"/>
    <property type="project" value="UniProtKB-KW"/>
</dbReference>
<dbReference type="EMBL" id="MHVL01000012">
    <property type="protein sequence ID" value="OHA93755.1"/>
    <property type="molecule type" value="Genomic_DNA"/>
</dbReference>
<feature type="short sequence motif" description="'KMSKS' region" evidence="7">
    <location>
        <begin position="230"/>
        <end position="234"/>
    </location>
</feature>
<comment type="function">
    <text evidence="7">Catalyzes the attachment of tyrosine to tRNA(Tyr) in a two-step reaction: tyrosine is first activated by ATP to form Tyr-AMP and then transferred to the acceptor end of tRNA(Tyr).</text>
</comment>
<evidence type="ECO:0000256" key="5">
    <source>
        <dbReference type="ARBA" id="ARBA00023146"/>
    </source>
</evidence>
<evidence type="ECO:0000256" key="2">
    <source>
        <dbReference type="ARBA" id="ARBA00022741"/>
    </source>
</evidence>